<feature type="transmembrane region" description="Helical" evidence="12">
    <location>
        <begin position="174"/>
        <end position="197"/>
    </location>
</feature>
<organism evidence="14 15">
    <name type="scientific">Halorhodospira halochloris</name>
    <name type="common">Ectothiorhodospira halochloris</name>
    <dbReference type="NCBI Taxonomy" id="1052"/>
    <lineage>
        <taxon>Bacteria</taxon>
        <taxon>Pseudomonadati</taxon>
        <taxon>Pseudomonadota</taxon>
        <taxon>Gammaproteobacteria</taxon>
        <taxon>Chromatiales</taxon>
        <taxon>Ectothiorhodospiraceae</taxon>
        <taxon>Halorhodospira</taxon>
    </lineage>
</organism>
<comment type="function">
    <text evidence="12">Catalyzes the prenylation of para-hydroxybenzoate (PHB) with an all-trans polyprenyl group. Mediates the second step in the final reaction sequence of ubiquinone-8 (UQ-8) biosynthesis, which is the condensation of the polyisoprenoid side chain with PHB, generating the first membrane-bound Q intermediate 3-octaprenyl-4-hydroxybenzoate.</text>
</comment>
<evidence type="ECO:0000313" key="15">
    <source>
        <dbReference type="Proteomes" id="UP000218890"/>
    </source>
</evidence>
<evidence type="ECO:0000256" key="7">
    <source>
        <dbReference type="ARBA" id="ARBA00022688"/>
    </source>
</evidence>
<comment type="similarity">
    <text evidence="3 12">Belongs to the UbiA prenyltransferase family.</text>
</comment>
<keyword evidence="8 12" id="KW-0812">Transmembrane</keyword>
<name>A0A0X8X6A6_HALHR</name>
<dbReference type="GO" id="GO:0006744">
    <property type="term" value="P:ubiquinone biosynthetic process"/>
    <property type="evidence" value="ECO:0007669"/>
    <property type="project" value="UniProtKB-UniRule"/>
</dbReference>
<evidence type="ECO:0000256" key="11">
    <source>
        <dbReference type="ARBA" id="ARBA00023136"/>
    </source>
</evidence>
<evidence type="ECO:0000256" key="5">
    <source>
        <dbReference type="ARBA" id="ARBA00022519"/>
    </source>
</evidence>
<keyword evidence="15" id="KW-1185">Reference proteome</keyword>
<protein>
    <recommendedName>
        <fullName evidence="12 13">4-hydroxybenzoate octaprenyltransferase</fullName>
        <ecNumber evidence="12 13">2.5.1.39</ecNumber>
    </recommendedName>
    <alternativeName>
        <fullName evidence="12">4-HB polyprenyltransferase</fullName>
    </alternativeName>
</protein>
<keyword evidence="6 12" id="KW-0808">Transferase</keyword>
<dbReference type="EMBL" id="AP017372">
    <property type="protein sequence ID" value="BAU56437.1"/>
    <property type="molecule type" value="Genomic_DNA"/>
</dbReference>
<evidence type="ECO:0000256" key="3">
    <source>
        <dbReference type="ARBA" id="ARBA00005985"/>
    </source>
</evidence>
<dbReference type="InterPro" id="IPR000537">
    <property type="entry name" value="UbiA_prenyltransferase"/>
</dbReference>
<dbReference type="FunFam" id="1.20.120.1780:FF:000001">
    <property type="entry name" value="4-hydroxybenzoate octaprenyltransferase"/>
    <property type="match status" value="1"/>
</dbReference>
<keyword evidence="11 12" id="KW-0472">Membrane</keyword>
<dbReference type="HAMAP" id="MF_01635">
    <property type="entry name" value="UbiA"/>
    <property type="match status" value="1"/>
</dbReference>
<dbReference type="Proteomes" id="UP000218890">
    <property type="component" value="Chromosome"/>
</dbReference>
<dbReference type="KEGG" id="hhk:HH1059_23680"/>
<evidence type="ECO:0000256" key="2">
    <source>
        <dbReference type="ARBA" id="ARBA00004141"/>
    </source>
</evidence>
<evidence type="ECO:0000313" key="14">
    <source>
        <dbReference type="EMBL" id="BAU56437.1"/>
    </source>
</evidence>
<dbReference type="PANTHER" id="PTHR11048">
    <property type="entry name" value="PRENYLTRANSFERASES"/>
    <property type="match status" value="1"/>
</dbReference>
<feature type="transmembrane region" description="Helical" evidence="12">
    <location>
        <begin position="53"/>
        <end position="77"/>
    </location>
</feature>
<dbReference type="Gene3D" id="1.10.357.140">
    <property type="entry name" value="UbiA prenyltransferase"/>
    <property type="match status" value="1"/>
</dbReference>
<feature type="transmembrane region" description="Helical" evidence="12">
    <location>
        <begin position="244"/>
        <end position="264"/>
    </location>
</feature>
<evidence type="ECO:0000256" key="9">
    <source>
        <dbReference type="ARBA" id="ARBA00022842"/>
    </source>
</evidence>
<comment type="subcellular location">
    <subcellularLocation>
        <location evidence="12">Cell inner membrane</location>
        <topology evidence="12">Multi-pass membrane protein</topology>
    </subcellularLocation>
    <subcellularLocation>
        <location evidence="2">Membrane</location>
        <topology evidence="2">Multi-pass membrane protein</topology>
    </subcellularLocation>
</comment>
<dbReference type="InterPro" id="IPR006370">
    <property type="entry name" value="HB_polyprenyltransferase-like"/>
</dbReference>
<keyword evidence="4 12" id="KW-1003">Cell membrane</keyword>
<evidence type="ECO:0000256" key="13">
    <source>
        <dbReference type="NCBIfam" id="TIGR01474"/>
    </source>
</evidence>
<dbReference type="UniPathway" id="UPA00232"/>
<keyword evidence="7 12" id="KW-0831">Ubiquinone biosynthesis</keyword>
<dbReference type="PANTHER" id="PTHR11048:SF28">
    <property type="entry name" value="4-HYDROXYBENZOATE POLYPRENYLTRANSFERASE, MITOCHONDRIAL"/>
    <property type="match status" value="1"/>
</dbReference>
<accession>A0A0X8X6A6</accession>
<dbReference type="RefSeq" id="WP_096406290.1">
    <property type="nucleotide sequence ID" value="NZ_AP017372.2"/>
</dbReference>
<comment type="cofactor">
    <cofactor evidence="1 12">
        <name>Mg(2+)</name>
        <dbReference type="ChEBI" id="CHEBI:18420"/>
    </cofactor>
</comment>
<keyword evidence="10 12" id="KW-1133">Transmembrane helix</keyword>
<dbReference type="GO" id="GO:0005886">
    <property type="term" value="C:plasma membrane"/>
    <property type="evidence" value="ECO:0007669"/>
    <property type="project" value="UniProtKB-SubCell"/>
</dbReference>
<dbReference type="PROSITE" id="PS00943">
    <property type="entry name" value="UBIA"/>
    <property type="match status" value="1"/>
</dbReference>
<evidence type="ECO:0000256" key="10">
    <source>
        <dbReference type="ARBA" id="ARBA00022989"/>
    </source>
</evidence>
<dbReference type="FunFam" id="1.10.357.140:FF:000002">
    <property type="entry name" value="4-hydroxybenzoate octaprenyltransferase"/>
    <property type="match status" value="1"/>
</dbReference>
<gene>
    <name evidence="12 14" type="primary">ubiA</name>
    <name evidence="14" type="ORF">HH1059_23680</name>
</gene>
<sequence>MSWQADSSTGSWILERLRTYAELARLDRPIGNFLLLWPVMWSLWLAAEGVPDLDILVIFVFGVLIMRAAGCVINDYADRHIDGQVKRTRTRPFATGRVSEREALLVFVLLCLLAFALVLFTNPLTILLSLVAVVLAATYPFTKRYTHLPQVHLGVAFGWAVPMVFAAQSGELPVVVWLLMLSAVLWATVYDTMYAMVDRDDDLQIGVKSTAVLFGDLDRLMIGFLQVLMIIALIQVGLHLGLGAAYYGGITGAALLFVYQQYLIRNRERQACFRAFLNNAWLGGLVFLGIFLDIHWLGFQ</sequence>
<dbReference type="Pfam" id="PF01040">
    <property type="entry name" value="UbiA"/>
    <property type="match status" value="1"/>
</dbReference>
<dbReference type="AlphaFoldDB" id="A0A0X8X6A6"/>
<feature type="transmembrane region" description="Helical" evidence="12">
    <location>
        <begin position="30"/>
        <end position="47"/>
    </location>
</feature>
<dbReference type="GO" id="GO:0008412">
    <property type="term" value="F:4-hydroxybenzoate polyprenyltransferase activity"/>
    <property type="evidence" value="ECO:0007669"/>
    <property type="project" value="UniProtKB-UniRule"/>
</dbReference>
<feature type="transmembrane region" description="Helical" evidence="12">
    <location>
        <begin position="151"/>
        <end position="168"/>
    </location>
</feature>
<dbReference type="InterPro" id="IPR030470">
    <property type="entry name" value="UbiA_prenylTrfase_CS"/>
</dbReference>
<comment type="catalytic activity">
    <reaction evidence="12">
        <text>all-trans-octaprenyl diphosphate + 4-hydroxybenzoate = 4-hydroxy-3-(all-trans-octaprenyl)benzoate + diphosphate</text>
        <dbReference type="Rhea" id="RHEA:27782"/>
        <dbReference type="ChEBI" id="CHEBI:1617"/>
        <dbReference type="ChEBI" id="CHEBI:17879"/>
        <dbReference type="ChEBI" id="CHEBI:33019"/>
        <dbReference type="ChEBI" id="CHEBI:57711"/>
        <dbReference type="EC" id="2.5.1.39"/>
    </reaction>
</comment>
<evidence type="ECO:0000256" key="1">
    <source>
        <dbReference type="ARBA" id="ARBA00001946"/>
    </source>
</evidence>
<dbReference type="NCBIfam" id="TIGR01474">
    <property type="entry name" value="ubiA_proteo"/>
    <property type="match status" value="1"/>
</dbReference>
<dbReference type="InterPro" id="IPR039653">
    <property type="entry name" value="Prenyltransferase"/>
</dbReference>
<dbReference type="CDD" id="cd13959">
    <property type="entry name" value="PT_UbiA_COQ2"/>
    <property type="match status" value="1"/>
</dbReference>
<evidence type="ECO:0000256" key="8">
    <source>
        <dbReference type="ARBA" id="ARBA00022692"/>
    </source>
</evidence>
<feature type="transmembrane region" description="Helical" evidence="12">
    <location>
        <begin position="217"/>
        <end position="238"/>
    </location>
</feature>
<feature type="transmembrane region" description="Helical" evidence="12">
    <location>
        <begin position="276"/>
        <end position="297"/>
    </location>
</feature>
<dbReference type="EC" id="2.5.1.39" evidence="12 13"/>
<proteinExistence type="inferred from homology"/>
<feature type="transmembrane region" description="Helical" evidence="12">
    <location>
        <begin position="124"/>
        <end position="142"/>
    </location>
</feature>
<feature type="transmembrane region" description="Helical" evidence="12">
    <location>
        <begin position="98"/>
        <end position="118"/>
    </location>
</feature>
<keyword evidence="5 12" id="KW-0997">Cell inner membrane</keyword>
<dbReference type="InterPro" id="IPR044878">
    <property type="entry name" value="UbiA_sf"/>
</dbReference>
<keyword evidence="9 12" id="KW-0460">Magnesium</keyword>
<evidence type="ECO:0000256" key="4">
    <source>
        <dbReference type="ARBA" id="ARBA00022475"/>
    </source>
</evidence>
<reference evidence="14" key="1">
    <citation type="submission" date="2016-02" db="EMBL/GenBank/DDBJ databases">
        <title>Halorhodospira halochloris DSM-1059 complete genome, version 2.</title>
        <authorList>
            <person name="Tsukatani Y."/>
        </authorList>
    </citation>
    <scope>NUCLEOTIDE SEQUENCE</scope>
    <source>
        <strain evidence="14">DSM 1059</strain>
    </source>
</reference>
<dbReference type="Gene3D" id="1.20.120.1780">
    <property type="entry name" value="UbiA prenyltransferase"/>
    <property type="match status" value="1"/>
</dbReference>
<evidence type="ECO:0000256" key="12">
    <source>
        <dbReference type="HAMAP-Rule" id="MF_01635"/>
    </source>
</evidence>
<dbReference type="OrthoDB" id="9782418at2"/>
<comment type="pathway">
    <text evidence="12">Cofactor biosynthesis; ubiquinone biosynthesis.</text>
</comment>
<evidence type="ECO:0000256" key="6">
    <source>
        <dbReference type="ARBA" id="ARBA00022679"/>
    </source>
</evidence>